<sequence length="125" mass="14541">MPINNRKEPFRYTLREPMSFEIYILSINGIDGPSKPIQAELCDISRSGCQLAFPLSLPVENNDIRIAINLKLFEDLLYFEGTLRWALEKNTVWHYGVQLEVEKENQDRLSREMRMLAGQGRIVVK</sequence>
<gene>
    <name evidence="2" type="ORF">DFQ00_105223</name>
    <name evidence="3" type="ORF">HUB98_09695</name>
</gene>
<organism evidence="2 4">
    <name type="scientific">Paenibacillus barcinonensis</name>
    <dbReference type="NCBI Taxonomy" id="198119"/>
    <lineage>
        <taxon>Bacteria</taxon>
        <taxon>Bacillati</taxon>
        <taxon>Bacillota</taxon>
        <taxon>Bacilli</taxon>
        <taxon>Bacillales</taxon>
        <taxon>Paenibacillaceae</taxon>
        <taxon>Paenibacillus</taxon>
    </lineage>
</organism>
<dbReference type="Gene3D" id="2.40.10.220">
    <property type="entry name" value="predicted glycosyltransferase like domains"/>
    <property type="match status" value="1"/>
</dbReference>
<reference evidence="2 4" key="1">
    <citation type="submission" date="2018-06" db="EMBL/GenBank/DDBJ databases">
        <title>Genomic Encyclopedia of Type Strains, Phase III (KMG-III): the genomes of soil and plant-associated and newly described type strains.</title>
        <authorList>
            <person name="Whitman W."/>
        </authorList>
    </citation>
    <scope>NUCLEOTIDE SEQUENCE [LARGE SCALE GENOMIC DNA]</scope>
    <source>
        <strain evidence="2 4">CECT 7022</strain>
    </source>
</reference>
<evidence type="ECO:0000313" key="3">
    <source>
        <dbReference type="EMBL" id="QKS56582.1"/>
    </source>
</evidence>
<evidence type="ECO:0000259" key="1">
    <source>
        <dbReference type="Pfam" id="PF07238"/>
    </source>
</evidence>
<protein>
    <submittedName>
        <fullName evidence="2">PilZ domain-containing protein</fullName>
    </submittedName>
</protein>
<dbReference type="OrthoDB" id="2354159at2"/>
<dbReference type="EMBL" id="QJSW01000005">
    <property type="protein sequence ID" value="PYE49719.1"/>
    <property type="molecule type" value="Genomic_DNA"/>
</dbReference>
<evidence type="ECO:0000313" key="2">
    <source>
        <dbReference type="EMBL" id="PYE49719.1"/>
    </source>
</evidence>
<reference evidence="3 5" key="2">
    <citation type="submission" date="2020-06" db="EMBL/GenBank/DDBJ databases">
        <title>Complete genome of Paenibacillus barcinonensis KACC11450.</title>
        <authorList>
            <person name="Kim M."/>
            <person name="Park Y.-J."/>
            <person name="Shin J.-H."/>
        </authorList>
    </citation>
    <scope>NUCLEOTIDE SEQUENCE [LARGE SCALE GENOMIC DNA]</scope>
    <source>
        <strain evidence="3 5">KACC11450</strain>
    </source>
</reference>
<dbReference type="SUPFAM" id="SSF141371">
    <property type="entry name" value="PilZ domain-like"/>
    <property type="match status" value="1"/>
</dbReference>
<dbReference type="Pfam" id="PF07238">
    <property type="entry name" value="PilZ"/>
    <property type="match status" value="1"/>
</dbReference>
<dbReference type="Proteomes" id="UP000247790">
    <property type="component" value="Unassembled WGS sequence"/>
</dbReference>
<evidence type="ECO:0000313" key="4">
    <source>
        <dbReference type="Proteomes" id="UP000247790"/>
    </source>
</evidence>
<keyword evidence="5" id="KW-1185">Reference proteome</keyword>
<dbReference type="InterPro" id="IPR009875">
    <property type="entry name" value="PilZ_domain"/>
</dbReference>
<proteinExistence type="predicted"/>
<accession>A0A2V4VSY1</accession>
<feature type="domain" description="PilZ" evidence="1">
    <location>
        <begin position="34"/>
        <end position="111"/>
    </location>
</feature>
<name>A0A2V4VSY1_PAEBA</name>
<dbReference type="GO" id="GO:0035438">
    <property type="term" value="F:cyclic-di-GMP binding"/>
    <property type="evidence" value="ECO:0007669"/>
    <property type="project" value="InterPro"/>
</dbReference>
<dbReference type="Proteomes" id="UP000509327">
    <property type="component" value="Chromosome"/>
</dbReference>
<evidence type="ECO:0000313" key="5">
    <source>
        <dbReference type="Proteomes" id="UP000509327"/>
    </source>
</evidence>
<dbReference type="EMBL" id="CP054614">
    <property type="protein sequence ID" value="QKS56582.1"/>
    <property type="molecule type" value="Genomic_DNA"/>
</dbReference>
<dbReference type="AlphaFoldDB" id="A0A2V4VSY1"/>